<dbReference type="Pfam" id="PF01565">
    <property type="entry name" value="FAD_binding_4"/>
    <property type="match status" value="1"/>
</dbReference>
<evidence type="ECO:0000259" key="8">
    <source>
        <dbReference type="PROSITE" id="PS51387"/>
    </source>
</evidence>
<evidence type="ECO:0000256" key="2">
    <source>
        <dbReference type="ARBA" id="ARBA00008000"/>
    </source>
</evidence>
<dbReference type="PANTHER" id="PTHR11748:SF111">
    <property type="entry name" value="D-LACTATE DEHYDROGENASE, MITOCHONDRIAL-RELATED"/>
    <property type="match status" value="1"/>
</dbReference>
<gene>
    <name evidence="9" type="ORF">ACFOD6_22845</name>
</gene>
<keyword evidence="3" id="KW-0285">Flavoprotein</keyword>
<dbReference type="SUPFAM" id="SSF55103">
    <property type="entry name" value="FAD-linked oxidases, C-terminal domain"/>
    <property type="match status" value="1"/>
</dbReference>
<comment type="cofactor">
    <cofactor evidence="1">
        <name>FAD</name>
        <dbReference type="ChEBI" id="CHEBI:57692"/>
    </cofactor>
</comment>
<dbReference type="InterPro" id="IPR016166">
    <property type="entry name" value="FAD-bd_PCMH"/>
</dbReference>
<evidence type="ECO:0000313" key="10">
    <source>
        <dbReference type="Proteomes" id="UP001595445"/>
    </source>
</evidence>
<dbReference type="InterPro" id="IPR016164">
    <property type="entry name" value="FAD-linked_Oxase-like_C"/>
</dbReference>
<dbReference type="InterPro" id="IPR006094">
    <property type="entry name" value="Oxid_FAD_bind_N"/>
</dbReference>
<dbReference type="InterPro" id="IPR036318">
    <property type="entry name" value="FAD-bd_PCMH-like_sf"/>
</dbReference>
<evidence type="ECO:0000313" key="9">
    <source>
        <dbReference type="EMBL" id="MFC3088890.1"/>
    </source>
</evidence>
<evidence type="ECO:0000256" key="6">
    <source>
        <dbReference type="ARBA" id="ARBA00023002"/>
    </source>
</evidence>
<keyword evidence="4" id="KW-0274">FAD</keyword>
<evidence type="ECO:0000256" key="1">
    <source>
        <dbReference type="ARBA" id="ARBA00001974"/>
    </source>
</evidence>
<keyword evidence="5" id="KW-0809">Transit peptide</keyword>
<dbReference type="InterPro" id="IPR016169">
    <property type="entry name" value="FAD-bd_PCMH_sub2"/>
</dbReference>
<keyword evidence="10" id="KW-1185">Reference proteome</keyword>
<comment type="similarity">
    <text evidence="2">Belongs to the FAD-binding oxidoreductase/transferase type 4 family.</text>
</comment>
<dbReference type="PANTHER" id="PTHR11748">
    <property type="entry name" value="D-LACTATE DEHYDROGENASE"/>
    <property type="match status" value="1"/>
</dbReference>
<evidence type="ECO:0000256" key="3">
    <source>
        <dbReference type="ARBA" id="ARBA00022630"/>
    </source>
</evidence>
<dbReference type="PROSITE" id="PS51387">
    <property type="entry name" value="FAD_PCMH"/>
    <property type="match status" value="1"/>
</dbReference>
<sequence>MTDPAFKHPAAPAALAALRPLMGDRISAGPSLRALHGAGESWLPAAPPDLVAMAETTGEVSRILATCNDLGLPVIPFGAGSSIEGQIHAPLGGLSLDLSGMARILRIGAEDMDCTVQCGVTRQRLNEELRATGLFFPVDPGAEATLGGMASTRASGTTTVRYGSMRELVLGLTVVLPDGRILRTGGRARKSAAGYDLTHLFVGAEGTLGVITELTLRLFGQPEARQTLLCSFPDIAAATATVVAALHCGLGLNRIELADRLQMQAINRHAGSDLPDAPALWVELVGSPPAVAHDLGVFQGLAADAGALRQDIAESADQANALWRLRHSALYASRALRPGLKGISTDVCVPISALPECIDRILAVVAETAIPAPLVGHAGDGNFHLVLLFDPADPKETGDARRINARLVEIALELGGTSTGEHGVGLGKKAYMADEHGPALDLMRQIKQAIDPRGIMNPSKIFDV</sequence>
<proteinExistence type="inferred from homology"/>
<reference evidence="10" key="1">
    <citation type="journal article" date="2019" name="Int. J. Syst. Evol. Microbiol.">
        <title>The Global Catalogue of Microorganisms (GCM) 10K type strain sequencing project: providing services to taxonomists for standard genome sequencing and annotation.</title>
        <authorList>
            <consortium name="The Broad Institute Genomics Platform"/>
            <consortium name="The Broad Institute Genome Sequencing Center for Infectious Disease"/>
            <person name="Wu L."/>
            <person name="Ma J."/>
        </authorList>
    </citation>
    <scope>NUCLEOTIDE SEQUENCE [LARGE SCALE GENOMIC DNA]</scope>
    <source>
        <strain evidence="10">KCTC 62102</strain>
    </source>
</reference>
<name>A0ABV7E3H0_9RHOB</name>
<evidence type="ECO:0000256" key="7">
    <source>
        <dbReference type="ARBA" id="ARBA00038897"/>
    </source>
</evidence>
<evidence type="ECO:0000256" key="4">
    <source>
        <dbReference type="ARBA" id="ARBA00022827"/>
    </source>
</evidence>
<dbReference type="EMBL" id="JBHRSM010000055">
    <property type="protein sequence ID" value="MFC3088890.1"/>
    <property type="molecule type" value="Genomic_DNA"/>
</dbReference>
<dbReference type="InterPro" id="IPR016167">
    <property type="entry name" value="FAD-bd_PCMH_sub1"/>
</dbReference>
<accession>A0ABV7E3H0</accession>
<dbReference type="Gene3D" id="3.30.43.10">
    <property type="entry name" value="Uridine Diphospho-n-acetylenolpyruvylglucosamine Reductase, domain 2"/>
    <property type="match status" value="1"/>
</dbReference>
<protein>
    <recommendedName>
        <fullName evidence="7">D-lactate dehydrogenase (cytochrome)</fullName>
        <ecNumber evidence="7">1.1.2.4</ecNumber>
    </recommendedName>
</protein>
<dbReference type="Gene3D" id="3.30.70.2740">
    <property type="match status" value="1"/>
</dbReference>
<comment type="caution">
    <text evidence="9">The sequence shown here is derived from an EMBL/GenBank/DDBJ whole genome shotgun (WGS) entry which is preliminary data.</text>
</comment>
<dbReference type="Pfam" id="PF02913">
    <property type="entry name" value="FAD-oxidase_C"/>
    <property type="match status" value="1"/>
</dbReference>
<dbReference type="Gene3D" id="3.30.465.10">
    <property type="match status" value="1"/>
</dbReference>
<dbReference type="SUPFAM" id="SSF56176">
    <property type="entry name" value="FAD-binding/transporter-associated domain-like"/>
    <property type="match status" value="1"/>
</dbReference>
<evidence type="ECO:0000256" key="5">
    <source>
        <dbReference type="ARBA" id="ARBA00022946"/>
    </source>
</evidence>
<dbReference type="EC" id="1.1.2.4" evidence="7"/>
<dbReference type="Gene3D" id="1.10.45.10">
    <property type="entry name" value="Vanillyl-alcohol Oxidase, Chain A, domain 4"/>
    <property type="match status" value="1"/>
</dbReference>
<organism evidence="9 10">
    <name type="scientific">Tabrizicola soli</name>
    <dbReference type="NCBI Taxonomy" id="2185115"/>
    <lineage>
        <taxon>Bacteria</taxon>
        <taxon>Pseudomonadati</taxon>
        <taxon>Pseudomonadota</taxon>
        <taxon>Alphaproteobacteria</taxon>
        <taxon>Rhodobacterales</taxon>
        <taxon>Paracoccaceae</taxon>
        <taxon>Tabrizicola</taxon>
    </lineage>
</organism>
<dbReference type="RefSeq" id="WP_197643340.1">
    <property type="nucleotide sequence ID" value="NZ_JAEACP010000009.1"/>
</dbReference>
<dbReference type="InterPro" id="IPR004113">
    <property type="entry name" value="FAD-bd_oxidored_4_C"/>
</dbReference>
<dbReference type="InterPro" id="IPR016171">
    <property type="entry name" value="Vanillyl_alc_oxidase_C-sub2"/>
</dbReference>
<dbReference type="Gene3D" id="3.30.70.2190">
    <property type="match status" value="1"/>
</dbReference>
<feature type="domain" description="FAD-binding PCMH-type" evidence="8">
    <location>
        <begin position="43"/>
        <end position="221"/>
    </location>
</feature>
<keyword evidence="6" id="KW-0560">Oxidoreductase</keyword>
<dbReference type="Proteomes" id="UP001595445">
    <property type="component" value="Unassembled WGS sequence"/>
</dbReference>